<dbReference type="SUPFAM" id="SSF53335">
    <property type="entry name" value="S-adenosyl-L-methionine-dependent methyltransferases"/>
    <property type="match status" value="1"/>
</dbReference>
<organism evidence="1 2">
    <name type="scientific">Emiliania huxleyi (strain CCMP1516)</name>
    <dbReference type="NCBI Taxonomy" id="280463"/>
    <lineage>
        <taxon>Eukaryota</taxon>
        <taxon>Haptista</taxon>
        <taxon>Haptophyta</taxon>
        <taxon>Prymnesiophyceae</taxon>
        <taxon>Isochrysidales</taxon>
        <taxon>Noelaerhabdaceae</taxon>
        <taxon>Emiliania</taxon>
    </lineage>
</organism>
<dbReference type="PaxDb" id="2903-EOD21232"/>
<dbReference type="Gene3D" id="3.40.50.150">
    <property type="entry name" value="Vaccinia Virus protein VP39"/>
    <property type="match status" value="1"/>
</dbReference>
<dbReference type="EnsemblProtists" id="EOD21232">
    <property type="protein sequence ID" value="EOD21232"/>
    <property type="gene ID" value="EMIHUDRAFT_117316"/>
</dbReference>
<sequence length="252" mass="27971">MPHTYHLMYGALLLPLAAMHGDKFKMLEIGLGCSMEYGPGASARLWRSLLPTAEIWFAESNGLCVNKARAEGKLDGLHTMIGSQSDPETLRRWVHQSGGGFHAIIDDGSHSNRDILLTLRILWPALRDGGLYFIEDLHVGRSQNGPVVSDVLQGWAERLMTNTRNESTHARAKPRNHTPLPPRLKFVLIQREAAVIAKCSAEDPADVCYDVGEQPEWWGALLADLRDGKDYPKLGIQRLQQKRKQATGAAFG</sequence>
<dbReference type="eggNOG" id="ENOG502S4RI">
    <property type="taxonomic scope" value="Eukaryota"/>
</dbReference>
<reference evidence="1" key="2">
    <citation type="submission" date="2024-10" db="UniProtKB">
        <authorList>
            <consortium name="EnsemblProtists"/>
        </authorList>
    </citation>
    <scope>IDENTIFICATION</scope>
</reference>
<protein>
    <recommendedName>
        <fullName evidence="3">O-methyltransferase</fullName>
    </recommendedName>
</protein>
<accession>A0A0D3JCJ7</accession>
<dbReference type="Proteomes" id="UP000013827">
    <property type="component" value="Unassembled WGS sequence"/>
</dbReference>
<evidence type="ECO:0008006" key="3">
    <source>
        <dbReference type="Google" id="ProtNLM"/>
    </source>
</evidence>
<dbReference type="GeneID" id="17266776"/>
<name>A0A0D3JCJ7_EMIH1</name>
<evidence type="ECO:0000313" key="2">
    <source>
        <dbReference type="Proteomes" id="UP000013827"/>
    </source>
</evidence>
<proteinExistence type="predicted"/>
<dbReference type="AlphaFoldDB" id="A0A0D3JCJ7"/>
<dbReference type="HOGENOM" id="CLU_096657_0_0_1"/>
<dbReference type="InterPro" id="IPR029063">
    <property type="entry name" value="SAM-dependent_MTases_sf"/>
</dbReference>
<evidence type="ECO:0000313" key="1">
    <source>
        <dbReference type="EnsemblProtists" id="EOD21232"/>
    </source>
</evidence>
<reference evidence="2" key="1">
    <citation type="journal article" date="2013" name="Nature">
        <title>Pan genome of the phytoplankton Emiliania underpins its global distribution.</title>
        <authorList>
            <person name="Read B.A."/>
            <person name="Kegel J."/>
            <person name="Klute M.J."/>
            <person name="Kuo A."/>
            <person name="Lefebvre S.C."/>
            <person name="Maumus F."/>
            <person name="Mayer C."/>
            <person name="Miller J."/>
            <person name="Monier A."/>
            <person name="Salamov A."/>
            <person name="Young J."/>
            <person name="Aguilar M."/>
            <person name="Claverie J.M."/>
            <person name="Frickenhaus S."/>
            <person name="Gonzalez K."/>
            <person name="Herman E.K."/>
            <person name="Lin Y.C."/>
            <person name="Napier J."/>
            <person name="Ogata H."/>
            <person name="Sarno A.F."/>
            <person name="Shmutz J."/>
            <person name="Schroeder D."/>
            <person name="de Vargas C."/>
            <person name="Verret F."/>
            <person name="von Dassow P."/>
            <person name="Valentin K."/>
            <person name="Van de Peer Y."/>
            <person name="Wheeler G."/>
            <person name="Dacks J.B."/>
            <person name="Delwiche C.F."/>
            <person name="Dyhrman S.T."/>
            <person name="Glockner G."/>
            <person name="John U."/>
            <person name="Richards T."/>
            <person name="Worden A.Z."/>
            <person name="Zhang X."/>
            <person name="Grigoriev I.V."/>
            <person name="Allen A.E."/>
            <person name="Bidle K."/>
            <person name="Borodovsky M."/>
            <person name="Bowler C."/>
            <person name="Brownlee C."/>
            <person name="Cock J.M."/>
            <person name="Elias M."/>
            <person name="Gladyshev V.N."/>
            <person name="Groth M."/>
            <person name="Guda C."/>
            <person name="Hadaegh A."/>
            <person name="Iglesias-Rodriguez M.D."/>
            <person name="Jenkins J."/>
            <person name="Jones B.M."/>
            <person name="Lawson T."/>
            <person name="Leese F."/>
            <person name="Lindquist E."/>
            <person name="Lobanov A."/>
            <person name="Lomsadze A."/>
            <person name="Malik S.B."/>
            <person name="Marsh M.E."/>
            <person name="Mackinder L."/>
            <person name="Mock T."/>
            <person name="Mueller-Roeber B."/>
            <person name="Pagarete A."/>
            <person name="Parker M."/>
            <person name="Probert I."/>
            <person name="Quesneville H."/>
            <person name="Raines C."/>
            <person name="Rensing S.A."/>
            <person name="Riano-Pachon D.M."/>
            <person name="Richier S."/>
            <person name="Rokitta S."/>
            <person name="Shiraiwa Y."/>
            <person name="Soanes D.M."/>
            <person name="van der Giezen M."/>
            <person name="Wahlund T.M."/>
            <person name="Williams B."/>
            <person name="Wilson W."/>
            <person name="Wolfe G."/>
            <person name="Wurch L.L."/>
        </authorList>
    </citation>
    <scope>NUCLEOTIDE SEQUENCE</scope>
</reference>
<dbReference type="RefSeq" id="XP_005773661.1">
    <property type="nucleotide sequence ID" value="XM_005773604.1"/>
</dbReference>
<keyword evidence="2" id="KW-1185">Reference proteome</keyword>
<dbReference type="KEGG" id="ehx:EMIHUDRAFT_117316"/>